<dbReference type="InterPro" id="IPR050109">
    <property type="entry name" value="HTH-type_TetR-like_transc_reg"/>
</dbReference>
<keyword evidence="5" id="KW-1185">Reference proteome</keyword>
<evidence type="ECO:0000256" key="2">
    <source>
        <dbReference type="PROSITE-ProRule" id="PRU00335"/>
    </source>
</evidence>
<dbReference type="GO" id="GO:0003700">
    <property type="term" value="F:DNA-binding transcription factor activity"/>
    <property type="evidence" value="ECO:0007669"/>
    <property type="project" value="TreeGrafter"/>
</dbReference>
<proteinExistence type="predicted"/>
<keyword evidence="1 2" id="KW-0238">DNA-binding</keyword>
<gene>
    <name evidence="4" type="ORF">MANY_34690</name>
</gene>
<organism evidence="4 5">
    <name type="scientific">Mycolicibacterium anyangense</name>
    <dbReference type="NCBI Taxonomy" id="1431246"/>
    <lineage>
        <taxon>Bacteria</taxon>
        <taxon>Bacillati</taxon>
        <taxon>Actinomycetota</taxon>
        <taxon>Actinomycetes</taxon>
        <taxon>Mycobacteriales</taxon>
        <taxon>Mycobacteriaceae</taxon>
        <taxon>Mycolicibacterium</taxon>
    </lineage>
</organism>
<dbReference type="GO" id="GO:0000976">
    <property type="term" value="F:transcription cis-regulatory region binding"/>
    <property type="evidence" value="ECO:0007669"/>
    <property type="project" value="TreeGrafter"/>
</dbReference>
<dbReference type="Gene3D" id="1.10.357.10">
    <property type="entry name" value="Tetracycline Repressor, domain 2"/>
    <property type="match status" value="1"/>
</dbReference>
<feature type="DNA-binding region" description="H-T-H motif" evidence="2">
    <location>
        <begin position="44"/>
        <end position="63"/>
    </location>
</feature>
<dbReference type="KEGG" id="many:MANY_34690"/>
<evidence type="ECO:0000313" key="4">
    <source>
        <dbReference type="EMBL" id="BBZ78132.1"/>
    </source>
</evidence>
<dbReference type="PANTHER" id="PTHR30055">
    <property type="entry name" value="HTH-TYPE TRANSCRIPTIONAL REGULATOR RUTR"/>
    <property type="match status" value="1"/>
</dbReference>
<evidence type="ECO:0000259" key="3">
    <source>
        <dbReference type="PROSITE" id="PS50977"/>
    </source>
</evidence>
<dbReference type="SUPFAM" id="SSF48498">
    <property type="entry name" value="Tetracyclin repressor-like, C-terminal domain"/>
    <property type="match status" value="1"/>
</dbReference>
<dbReference type="Pfam" id="PF21313">
    <property type="entry name" value="EthR_C"/>
    <property type="match status" value="1"/>
</dbReference>
<sequence length="213" mass="23644">MDVQPPVSAPRWSSGRIRKSDLTRQRILEALEGLLATRSLDELSVNEVAAAAGVRRTGFYFYFPSKAVAVATLLDEVFDETFEGASQFMARSMDRPTALRVAIGHLWALWQQHRPLMLAVLDARSTDREAATIWERWLERHVAPVAGVVAADRAAGLAPEGPEPATLLRLLVSMNERTLERMLRADLTRAEAESELDALTSIWARAIYGTLTC</sequence>
<evidence type="ECO:0000256" key="1">
    <source>
        <dbReference type="ARBA" id="ARBA00023125"/>
    </source>
</evidence>
<dbReference type="InterPro" id="IPR049397">
    <property type="entry name" value="EthR_C"/>
</dbReference>
<evidence type="ECO:0000313" key="5">
    <source>
        <dbReference type="Proteomes" id="UP000467249"/>
    </source>
</evidence>
<dbReference type="Proteomes" id="UP000467249">
    <property type="component" value="Chromosome"/>
</dbReference>
<dbReference type="Pfam" id="PF00440">
    <property type="entry name" value="TetR_N"/>
    <property type="match status" value="1"/>
</dbReference>
<protein>
    <submittedName>
        <fullName evidence="4">TetR family transcriptional regulator</fullName>
    </submittedName>
</protein>
<feature type="domain" description="HTH tetR-type" evidence="3">
    <location>
        <begin position="21"/>
        <end position="81"/>
    </location>
</feature>
<dbReference type="InterPro" id="IPR036271">
    <property type="entry name" value="Tet_transcr_reg_TetR-rel_C_sf"/>
</dbReference>
<reference evidence="4 5" key="1">
    <citation type="journal article" date="2019" name="Emerg. Microbes Infect.">
        <title>Comprehensive subspecies identification of 175 nontuberculous mycobacteria species based on 7547 genomic profiles.</title>
        <authorList>
            <person name="Matsumoto Y."/>
            <person name="Kinjo T."/>
            <person name="Motooka D."/>
            <person name="Nabeya D."/>
            <person name="Jung N."/>
            <person name="Uechi K."/>
            <person name="Horii T."/>
            <person name="Iida T."/>
            <person name="Fujita J."/>
            <person name="Nakamura S."/>
        </authorList>
    </citation>
    <scope>NUCLEOTIDE SEQUENCE [LARGE SCALE GENOMIC DNA]</scope>
    <source>
        <strain evidence="4 5">JCM 30275</strain>
    </source>
</reference>
<dbReference type="EMBL" id="AP022620">
    <property type="protein sequence ID" value="BBZ78132.1"/>
    <property type="molecule type" value="Genomic_DNA"/>
</dbReference>
<dbReference type="InterPro" id="IPR009057">
    <property type="entry name" value="Homeodomain-like_sf"/>
</dbReference>
<dbReference type="Gene3D" id="1.10.10.60">
    <property type="entry name" value="Homeodomain-like"/>
    <property type="match status" value="1"/>
</dbReference>
<dbReference type="PANTHER" id="PTHR30055:SF184">
    <property type="entry name" value="HTH-TYPE TRANSCRIPTIONAL REGULATOR ETHR"/>
    <property type="match status" value="1"/>
</dbReference>
<dbReference type="PROSITE" id="PS50977">
    <property type="entry name" value="HTH_TETR_2"/>
    <property type="match status" value="1"/>
</dbReference>
<accession>A0A6N4WDT8</accession>
<dbReference type="SUPFAM" id="SSF46689">
    <property type="entry name" value="Homeodomain-like"/>
    <property type="match status" value="1"/>
</dbReference>
<name>A0A6N4WDT8_9MYCO</name>
<dbReference type="InterPro" id="IPR001647">
    <property type="entry name" value="HTH_TetR"/>
</dbReference>
<dbReference type="AlphaFoldDB" id="A0A6N4WDT8"/>